<accession>V8QXV5</accession>
<dbReference type="InterPro" id="IPR050772">
    <property type="entry name" value="Hydratase-Decarb/MhpD_sf"/>
</dbReference>
<dbReference type="OrthoDB" id="8961539at2"/>
<dbReference type="GO" id="GO:0008684">
    <property type="term" value="F:2-oxopent-4-enoate hydratase activity"/>
    <property type="evidence" value="ECO:0007669"/>
    <property type="project" value="TreeGrafter"/>
</dbReference>
<dbReference type="EMBL" id="AYXT01000001">
    <property type="protein sequence ID" value="ETF04741.1"/>
    <property type="molecule type" value="Genomic_DNA"/>
</dbReference>
<reference evidence="1 2" key="1">
    <citation type="journal article" date="2014" name="Genome Announc.">
        <title>Draft Genome Sequence of Advenella kashmirensis Strain W13003, a Polycyclic Aromatic Hydrocarbon-Degrading Bacterium.</title>
        <authorList>
            <person name="Wang X."/>
            <person name="Jin D."/>
            <person name="Zhou L."/>
            <person name="Wu L."/>
            <person name="An W."/>
            <person name="Zhao L."/>
        </authorList>
    </citation>
    <scope>NUCLEOTIDE SEQUENCE [LARGE SCALE GENOMIC DNA]</scope>
    <source>
        <strain evidence="1 2">W13003</strain>
    </source>
</reference>
<evidence type="ECO:0008006" key="3">
    <source>
        <dbReference type="Google" id="ProtNLM"/>
    </source>
</evidence>
<dbReference type="STRING" id="1424334.W822_04800"/>
<proteinExistence type="predicted"/>
<dbReference type="Proteomes" id="UP000018733">
    <property type="component" value="Unassembled WGS sequence"/>
</dbReference>
<dbReference type="eggNOG" id="COG3971">
    <property type="taxonomic scope" value="Bacteria"/>
</dbReference>
<dbReference type="RefSeq" id="WP_024004023.1">
    <property type="nucleotide sequence ID" value="NZ_KI650979.1"/>
</dbReference>
<dbReference type="Gene3D" id="3.90.850.10">
    <property type="entry name" value="Fumarylacetoacetase-like, C-terminal domain"/>
    <property type="match status" value="1"/>
</dbReference>
<evidence type="ECO:0000313" key="1">
    <source>
        <dbReference type="EMBL" id="ETF04741.1"/>
    </source>
</evidence>
<keyword evidence="2" id="KW-1185">Reference proteome</keyword>
<comment type="caution">
    <text evidence="1">The sequence shown here is derived from an EMBL/GenBank/DDBJ whole genome shotgun (WGS) entry which is preliminary data.</text>
</comment>
<protein>
    <recommendedName>
        <fullName evidence="3">Hydratase</fullName>
    </recommendedName>
</protein>
<organism evidence="1 2">
    <name type="scientific">Advenella kashmirensis W13003</name>
    <dbReference type="NCBI Taxonomy" id="1424334"/>
    <lineage>
        <taxon>Bacteria</taxon>
        <taxon>Pseudomonadati</taxon>
        <taxon>Pseudomonadota</taxon>
        <taxon>Betaproteobacteria</taxon>
        <taxon>Burkholderiales</taxon>
        <taxon>Alcaligenaceae</taxon>
    </lineage>
</organism>
<dbReference type="InterPro" id="IPR036663">
    <property type="entry name" value="Fumarylacetoacetase_C_sf"/>
</dbReference>
<dbReference type="HOGENOM" id="CLU_060136_1_1_4"/>
<dbReference type="SUPFAM" id="SSF56529">
    <property type="entry name" value="FAH"/>
    <property type="match status" value="1"/>
</dbReference>
<dbReference type="PANTHER" id="PTHR30143:SF0">
    <property type="entry name" value="2-KETO-4-PENTENOATE HYDRATASE"/>
    <property type="match status" value="1"/>
</dbReference>
<dbReference type="GO" id="GO:0005737">
    <property type="term" value="C:cytoplasm"/>
    <property type="evidence" value="ECO:0007669"/>
    <property type="project" value="TreeGrafter"/>
</dbReference>
<dbReference type="PATRIC" id="fig|1424334.3.peg.972"/>
<sequence>MLAEQHSLIKALTDARSDNRQIMEYDPDWVLETEDDGIKVMFAVAENLKWPQLGWKIAATNVRLQQKLRTEGPVFGATFERYLLHSPGDVVYENLLDPVIECEFAIQMGDDLPAKNGEYTFDDVARCVESVHICMEIAECRFPRKRLPSVYHIMADGFASGRYVLGNAVPDWQAALHKGIKVNLYKSGQLHSSGQSCDVMGHPLNPVVWLANKLRKYGNSLRAGHLVSSGSCNILCKASQGDVFEAVYENVGSVRLHIC</sequence>
<dbReference type="AlphaFoldDB" id="V8QXV5"/>
<name>V8QXV5_9BURK</name>
<gene>
    <name evidence="1" type="ORF">W822_04800</name>
</gene>
<evidence type="ECO:0000313" key="2">
    <source>
        <dbReference type="Proteomes" id="UP000018733"/>
    </source>
</evidence>
<dbReference type="PANTHER" id="PTHR30143">
    <property type="entry name" value="ACID HYDRATASE"/>
    <property type="match status" value="1"/>
</dbReference>